<accession>A0A918ZS88</accession>
<dbReference type="EMBL" id="BNAT01000063">
    <property type="protein sequence ID" value="GHE65909.1"/>
    <property type="molecule type" value="Genomic_DNA"/>
</dbReference>
<keyword evidence="3" id="KW-1185">Reference proteome</keyword>
<sequence length="73" mass="7780">MDVSPSHIPQPAGTAGRISDGSSLMTESREGAGMSARHRTDLVRPLPELLRGQKNPFVMVVPTEPVASREGGR</sequence>
<name>A0A918ZS88_9ACTN</name>
<dbReference type="Proteomes" id="UP000603227">
    <property type="component" value="Unassembled WGS sequence"/>
</dbReference>
<dbReference type="AlphaFoldDB" id="A0A918ZS88"/>
<organism evidence="2 3">
    <name type="scientific">Streptomyces capitiformicae</name>
    <dbReference type="NCBI Taxonomy" id="2014920"/>
    <lineage>
        <taxon>Bacteria</taxon>
        <taxon>Bacillati</taxon>
        <taxon>Actinomycetota</taxon>
        <taxon>Actinomycetes</taxon>
        <taxon>Kitasatosporales</taxon>
        <taxon>Streptomycetaceae</taxon>
        <taxon>Streptomyces</taxon>
    </lineage>
</organism>
<feature type="region of interest" description="Disordered" evidence="1">
    <location>
        <begin position="1"/>
        <end position="48"/>
    </location>
</feature>
<evidence type="ECO:0000313" key="2">
    <source>
        <dbReference type="EMBL" id="GHE65909.1"/>
    </source>
</evidence>
<evidence type="ECO:0000256" key="1">
    <source>
        <dbReference type="SAM" id="MobiDB-lite"/>
    </source>
</evidence>
<comment type="caution">
    <text evidence="2">The sequence shown here is derived from an EMBL/GenBank/DDBJ whole genome shotgun (WGS) entry which is preliminary data.</text>
</comment>
<reference evidence="2" key="2">
    <citation type="submission" date="2020-09" db="EMBL/GenBank/DDBJ databases">
        <authorList>
            <person name="Sun Q."/>
            <person name="Zhou Y."/>
        </authorList>
    </citation>
    <scope>NUCLEOTIDE SEQUENCE</scope>
    <source>
        <strain evidence="2">CGMCC 4.7403</strain>
    </source>
</reference>
<protein>
    <submittedName>
        <fullName evidence="2">Uncharacterized protein</fullName>
    </submittedName>
</protein>
<proteinExistence type="predicted"/>
<reference evidence="2" key="1">
    <citation type="journal article" date="2014" name="Int. J. Syst. Evol. Microbiol.">
        <title>Complete genome sequence of Corynebacterium casei LMG S-19264T (=DSM 44701T), isolated from a smear-ripened cheese.</title>
        <authorList>
            <consortium name="US DOE Joint Genome Institute (JGI-PGF)"/>
            <person name="Walter F."/>
            <person name="Albersmeier A."/>
            <person name="Kalinowski J."/>
            <person name="Ruckert C."/>
        </authorList>
    </citation>
    <scope>NUCLEOTIDE SEQUENCE</scope>
    <source>
        <strain evidence="2">CGMCC 4.7403</strain>
    </source>
</reference>
<gene>
    <name evidence="2" type="ORF">GCM10017771_89570</name>
</gene>
<evidence type="ECO:0000313" key="3">
    <source>
        <dbReference type="Proteomes" id="UP000603227"/>
    </source>
</evidence>